<name>A0ABD6RAQ8_BACTU</name>
<organism evidence="2 3">
    <name type="scientific">Bacillus thuringiensis</name>
    <dbReference type="NCBI Taxonomy" id="1428"/>
    <lineage>
        <taxon>Bacteria</taxon>
        <taxon>Bacillati</taxon>
        <taxon>Bacillota</taxon>
        <taxon>Bacilli</taxon>
        <taxon>Bacillales</taxon>
        <taxon>Bacillaceae</taxon>
        <taxon>Bacillus</taxon>
        <taxon>Bacillus cereus group</taxon>
    </lineage>
</organism>
<comment type="caution">
    <text evidence="2">The sequence shown here is derived from an EMBL/GenBank/DDBJ whole genome shotgun (WGS) entry which is preliminary data.</text>
</comment>
<sequence>MKINYNPENNERIEGKSVQSVLSAARVRFGGNYLVLNTQTYNNPHWIAEYNGPTKGNGGINDVTRSISPGGADLM</sequence>
<proteinExistence type="predicted"/>
<evidence type="ECO:0000256" key="1">
    <source>
        <dbReference type="SAM" id="MobiDB-lite"/>
    </source>
</evidence>
<dbReference type="AlphaFoldDB" id="A0ABD6RAQ8"/>
<protein>
    <submittedName>
        <fullName evidence="2">Uncharacterized protein</fullName>
    </submittedName>
</protein>
<evidence type="ECO:0000313" key="3">
    <source>
        <dbReference type="Proteomes" id="UP000190187"/>
    </source>
</evidence>
<reference evidence="2 3" key="1">
    <citation type="submission" date="2017-01" db="EMBL/GenBank/DDBJ databases">
        <title>Draft Genome Sequence of Bacillus thuringiensis DNG9.</title>
        <authorList>
            <person name="Rosana A.R."/>
            <person name="Daas M.S."/>
            <person name="Acedo J.Z."/>
            <person name="Case R.J."/>
            <person name="Vederas J.C."/>
            <person name="Nateche F."/>
            <person name="Kebbouche-Gana S."/>
        </authorList>
    </citation>
    <scope>NUCLEOTIDE SEQUENCE [LARGE SCALE GENOMIC DNA]</scope>
    <source>
        <strain evidence="2 3">DNG9</strain>
    </source>
</reference>
<feature type="region of interest" description="Disordered" evidence="1">
    <location>
        <begin position="52"/>
        <end position="75"/>
    </location>
</feature>
<dbReference type="RefSeq" id="WP_078993593.1">
    <property type="nucleotide sequence ID" value="NZ_MSTN01000003.1"/>
</dbReference>
<evidence type="ECO:0000313" key="2">
    <source>
        <dbReference type="EMBL" id="OPD53359.1"/>
    </source>
</evidence>
<dbReference type="EMBL" id="MSTN01000003">
    <property type="protein sequence ID" value="OPD53359.1"/>
    <property type="molecule type" value="Genomic_DNA"/>
</dbReference>
<accession>A0ABD6RAQ8</accession>
<dbReference type="Proteomes" id="UP000190187">
    <property type="component" value="Unassembled WGS sequence"/>
</dbReference>
<gene>
    <name evidence="2" type="ORF">BVF97_07775</name>
</gene>